<gene>
    <name evidence="1" type="ORF">LCGC14_1568480</name>
</gene>
<reference evidence="1" key="1">
    <citation type="journal article" date="2015" name="Nature">
        <title>Complex archaea that bridge the gap between prokaryotes and eukaryotes.</title>
        <authorList>
            <person name="Spang A."/>
            <person name="Saw J.H."/>
            <person name="Jorgensen S.L."/>
            <person name="Zaremba-Niedzwiedzka K."/>
            <person name="Martijn J."/>
            <person name="Lind A.E."/>
            <person name="van Eijk R."/>
            <person name="Schleper C."/>
            <person name="Guy L."/>
            <person name="Ettema T.J."/>
        </authorList>
    </citation>
    <scope>NUCLEOTIDE SEQUENCE</scope>
</reference>
<proteinExistence type="predicted"/>
<evidence type="ECO:0008006" key="2">
    <source>
        <dbReference type="Google" id="ProtNLM"/>
    </source>
</evidence>
<dbReference type="EMBL" id="LAZR01012199">
    <property type="protein sequence ID" value="KKM28055.1"/>
    <property type="molecule type" value="Genomic_DNA"/>
</dbReference>
<protein>
    <recommendedName>
        <fullName evidence="2">GYD domain-containing protein</fullName>
    </recommendedName>
</protein>
<evidence type="ECO:0000313" key="1">
    <source>
        <dbReference type="EMBL" id="KKM28055.1"/>
    </source>
</evidence>
<sequence>MAIFIVLGSFTQEGITKIKESPQRFEAAKKVVESLGGTIKEFYYTMGRYDFVSIMEAPSFEAMMSGLMTVGGKGAIKTETMQAISLEKGVEIIKNLP</sequence>
<name>A0A0F9LKZ5_9ZZZZ</name>
<accession>A0A0F9LKZ5</accession>
<organism evidence="1">
    <name type="scientific">marine sediment metagenome</name>
    <dbReference type="NCBI Taxonomy" id="412755"/>
    <lineage>
        <taxon>unclassified sequences</taxon>
        <taxon>metagenomes</taxon>
        <taxon>ecological metagenomes</taxon>
    </lineage>
</organism>
<dbReference type="InterPro" id="IPR014845">
    <property type="entry name" value="GYD/TTHA1554"/>
</dbReference>
<dbReference type="AlphaFoldDB" id="A0A0F9LKZ5"/>
<comment type="caution">
    <text evidence="1">The sequence shown here is derived from an EMBL/GenBank/DDBJ whole genome shotgun (WGS) entry which is preliminary data.</text>
</comment>
<dbReference type="Pfam" id="PF08734">
    <property type="entry name" value="GYD"/>
    <property type="match status" value="1"/>
</dbReference>